<feature type="region of interest" description="Disordered" evidence="1">
    <location>
        <begin position="931"/>
        <end position="1012"/>
    </location>
</feature>
<keyword evidence="4" id="KW-1185">Reference proteome</keyword>
<feature type="compositionally biased region" description="Basic residues" evidence="1">
    <location>
        <begin position="1125"/>
        <end position="1137"/>
    </location>
</feature>
<feature type="compositionally biased region" description="Polar residues" evidence="1">
    <location>
        <begin position="613"/>
        <end position="629"/>
    </location>
</feature>
<feature type="chain" id="PRO_5013287950" evidence="2">
    <location>
        <begin position="29"/>
        <end position="1233"/>
    </location>
</feature>
<dbReference type="GeneID" id="94426624"/>
<feature type="compositionally biased region" description="Acidic residues" evidence="1">
    <location>
        <begin position="785"/>
        <end position="794"/>
    </location>
</feature>
<keyword evidence="2" id="KW-0732">Signal</keyword>
<evidence type="ECO:0000256" key="1">
    <source>
        <dbReference type="SAM" id="MobiDB-lite"/>
    </source>
</evidence>
<dbReference type="AlphaFoldDB" id="A0A2C6L5U8"/>
<feature type="compositionally biased region" description="Low complexity" evidence="1">
    <location>
        <begin position="590"/>
        <end position="600"/>
    </location>
</feature>
<dbReference type="Proteomes" id="UP000221165">
    <property type="component" value="Unassembled WGS sequence"/>
</dbReference>
<feature type="region of interest" description="Disordered" evidence="1">
    <location>
        <begin position="456"/>
        <end position="553"/>
    </location>
</feature>
<evidence type="ECO:0000313" key="4">
    <source>
        <dbReference type="Proteomes" id="UP000221165"/>
    </source>
</evidence>
<feature type="signal peptide" evidence="2">
    <location>
        <begin position="1"/>
        <end position="28"/>
    </location>
</feature>
<feature type="compositionally biased region" description="Low complexity" evidence="1">
    <location>
        <begin position="1218"/>
        <end position="1233"/>
    </location>
</feature>
<feature type="compositionally biased region" description="Basic and acidic residues" evidence="1">
    <location>
        <begin position="991"/>
        <end position="1012"/>
    </location>
</feature>
<feature type="compositionally biased region" description="Basic and acidic residues" evidence="1">
    <location>
        <begin position="865"/>
        <end position="890"/>
    </location>
</feature>
<keyword evidence="3" id="KW-0378">Hydrolase</keyword>
<dbReference type="RefSeq" id="XP_067924609.1">
    <property type="nucleotide sequence ID" value="XM_068063413.1"/>
</dbReference>
<dbReference type="GO" id="GO:0004386">
    <property type="term" value="F:helicase activity"/>
    <property type="evidence" value="ECO:0007669"/>
    <property type="project" value="UniProtKB-KW"/>
</dbReference>
<reference evidence="3 4" key="1">
    <citation type="journal article" date="2017" name="Int. J. Parasitol.">
        <title>The genome of the protozoan parasite Cystoisospora suis and a reverse vaccinology approach to identify vaccine candidates.</title>
        <authorList>
            <person name="Palmieri N."/>
            <person name="Shrestha A."/>
            <person name="Ruttkowski B."/>
            <person name="Beck T."/>
            <person name="Vogl C."/>
            <person name="Tomley F."/>
            <person name="Blake D.P."/>
            <person name="Joachim A."/>
        </authorList>
    </citation>
    <scope>NUCLEOTIDE SEQUENCE [LARGE SCALE GENOMIC DNA]</scope>
    <source>
        <strain evidence="3 4">Wien I</strain>
    </source>
</reference>
<feature type="compositionally biased region" description="Acidic residues" evidence="1">
    <location>
        <begin position="1164"/>
        <end position="1179"/>
    </location>
</feature>
<proteinExistence type="predicted"/>
<evidence type="ECO:0000256" key="2">
    <source>
        <dbReference type="SAM" id="SignalP"/>
    </source>
</evidence>
<keyword evidence="3" id="KW-0347">Helicase</keyword>
<comment type="caution">
    <text evidence="3">The sequence shown here is derived from an EMBL/GenBank/DDBJ whole genome shotgun (WGS) entry which is preliminary data.</text>
</comment>
<dbReference type="EMBL" id="MIGC01001408">
    <property type="protein sequence ID" value="PHJ22932.1"/>
    <property type="molecule type" value="Genomic_DNA"/>
</dbReference>
<feature type="compositionally biased region" description="Basic and acidic residues" evidence="1">
    <location>
        <begin position="488"/>
        <end position="527"/>
    </location>
</feature>
<feature type="region of interest" description="Disordered" evidence="1">
    <location>
        <begin position="770"/>
        <end position="890"/>
    </location>
</feature>
<sequence length="1233" mass="138523">MSALTSRVSPLLLLLLSFSYRSIQGTHAFHLVSKPSSALRFSLLSSSSFSLSREGGEYPSLSLSPLPDSLFSSSSSLLPSSSLLSHYEHSSLPPLSSLPSSFFSPSRSSGSPSLSLCTPLSVTSSSTGKNLPDLAPRFSSVHTPERRIAAATAVSGSFSSSLASLSFVTPSLLLSRIRSFSPSSSSSPSSPQSHFSSFSSSLHSRPFLLAFFFEPFIFSPPHFSSSSPCSLRKAKKNSFSSLPPSCSSSSSPPSTGKSSHDPFLSLSSSLSHPTCGGLFSTVCSHSFFPSRKSSSLSCQVSSFRFFAPVIPYLSSSVVSSSSSPSSSSSLSSFRCSRRSASFFSPFEVSVRKTCLALKEETREEEEREEERPAVFSSASRVDHLHGVQGEKEEEEEREGGEEEDVDVSFLLKRIEELPRAYIESLISDFRENLPHLFPSVHALFIREIHKSLTPQTYSSHVDDQRGVLRPPHLQAVHNESGEVEETAGESRERDAGILSKDERQPIKEGEQEEEKKEEGEKEETKEEKEEEENREEDADRMGDINPLPTTTISDSLFDDLSIYTTSQLRLVLKLLLQQAEKIDKEEEAGGESASLSSSSSFPGVRTPEEDSPWASSTPSSQGKETSHVGSSSSSSHVRDEKTLWERIREEEEEKEEEEDSFSSLSSSTPVIPLKEVLASRKEVLSLQDIPRYELVELLDKLSPFIAALPFDDFLNTPNAYSTDQLRDLVGIGLARMEQCTYTAKDRIILNRISQWQKRRLAYIEQVQREMRKREEMSGGSSSLEDGNEKDEENGSSEVGQKRKEQESTDGDIEKWGRDKEGEDFEGEKRGREEGEGFAREERNALGRREELREGEEGSLGLPSLERPHDRIKKSDTMIAKKNEKEKKIKTNSRWRIEDELSQLNLPAGSGVLDERQLSRLSLSMSRGVYGVKTKVFKNSREEKSSSSSSLKEGQENEPREEDNSEEEEEVDIVDLSGDERLFRIEDEEERREETRKKEEENENRREKEKGEEEIGILDRAEVEGMSCEELSLVAWDICEMGTSTLRSILSNRENAVYIHPNLRSKEALEKLDWRELRDAYTSMLRRIQGNEEIDVVQGERHIVREDQSLTSSSSTSLSSEDHGDKKKKKRKKKKKEKKRDTIEQQEIEEDMSIHERRDRQEDRGGEEERDDSIEEEESQEMNSPKIDEDKEKEEERRASNEGRRMQLSYHPQIQQAPSSSSSFSDSSSSSFSD</sequence>
<feature type="compositionally biased region" description="Basic and acidic residues" evidence="1">
    <location>
        <begin position="1151"/>
        <end position="1163"/>
    </location>
</feature>
<feature type="region of interest" description="Disordered" evidence="1">
    <location>
        <begin position="1104"/>
        <end position="1233"/>
    </location>
</feature>
<keyword evidence="3" id="KW-0067">ATP-binding</keyword>
<feature type="region of interest" description="Disordered" evidence="1">
    <location>
        <begin position="385"/>
        <end position="404"/>
    </location>
</feature>
<feature type="region of interest" description="Disordered" evidence="1">
    <location>
        <begin position="585"/>
        <end position="643"/>
    </location>
</feature>
<evidence type="ECO:0000313" key="3">
    <source>
        <dbReference type="EMBL" id="PHJ22932.1"/>
    </source>
</evidence>
<protein>
    <submittedName>
        <fullName evidence="3">Dead deah box helicase domain-containing protein</fullName>
    </submittedName>
</protein>
<feature type="compositionally biased region" description="Acidic residues" evidence="1">
    <location>
        <begin position="958"/>
        <end position="972"/>
    </location>
</feature>
<keyword evidence="3" id="KW-0547">Nucleotide-binding</keyword>
<gene>
    <name evidence="3" type="ORF">CSUI_003215</name>
</gene>
<name>A0A2C6L5U8_9APIC</name>
<feature type="compositionally biased region" description="Basic and acidic residues" evidence="1">
    <location>
        <begin position="1185"/>
        <end position="1204"/>
    </location>
</feature>
<feature type="compositionally biased region" description="Low complexity" evidence="1">
    <location>
        <begin position="1108"/>
        <end position="1118"/>
    </location>
</feature>
<dbReference type="VEuPathDB" id="ToxoDB:CSUI_003215"/>
<accession>A0A2C6L5U8</accession>
<feature type="non-terminal residue" evidence="3">
    <location>
        <position position="1233"/>
    </location>
</feature>
<organism evidence="3 4">
    <name type="scientific">Cystoisospora suis</name>
    <dbReference type="NCBI Taxonomy" id="483139"/>
    <lineage>
        <taxon>Eukaryota</taxon>
        <taxon>Sar</taxon>
        <taxon>Alveolata</taxon>
        <taxon>Apicomplexa</taxon>
        <taxon>Conoidasida</taxon>
        <taxon>Coccidia</taxon>
        <taxon>Eucoccidiorida</taxon>
        <taxon>Eimeriorina</taxon>
        <taxon>Sarcocystidae</taxon>
        <taxon>Cystoisospora</taxon>
    </lineage>
</organism>
<feature type="compositionally biased region" description="Acidic residues" evidence="1">
    <location>
        <begin position="391"/>
        <end position="404"/>
    </location>
</feature>
<feature type="compositionally biased region" description="Basic and acidic residues" evidence="1">
    <location>
        <begin position="799"/>
        <end position="855"/>
    </location>
</feature>